<keyword evidence="4 11" id="KW-0812">Transmembrane</keyword>
<keyword evidence="3" id="KW-0813">Transport</keyword>
<protein>
    <submittedName>
        <fullName evidence="12">Uncharacterized protein</fullName>
    </submittedName>
</protein>
<evidence type="ECO:0000256" key="6">
    <source>
        <dbReference type="ARBA" id="ARBA00023065"/>
    </source>
</evidence>
<evidence type="ECO:0000256" key="7">
    <source>
        <dbReference type="ARBA" id="ARBA00023136"/>
    </source>
</evidence>
<sequence length="476" mass="52762">MNLLPSRLCGKDIDYVMAYPTVKMVNIQDARLGVLKIALLFAITIYIAVFQLWRDGGYLATEKVSGVARFTLQQPTIDSEGNPNCDPKNANCYNDFDDPSTLPYCAQSTLPYVGNKYDCQFYENVGVLHTFESSIVVDTRITSRKENLVCQASTAVDEPGTTCPVVYNTTGEETTNYGSNIGLFTVLFDTSVTATSLGITGQSADMEGWLYVADNDAFCDDFSDARSTWGGAAKTNESPCYVMPNKTSANLDFFQLEILMNAAGSSLDYETSTGSGETFREAGVTLIMQVDYTNTLSWAGASDAIQYTYTPYLLPSTSFKMYEAEYDGVNNYRENRTLLNKHGVKLDLVQSGYLGKFSFSQLLVSLTTSLTLLAMATLVTDYVALYLLPDKEKYDEAKYEWTEDFSDMRDEERVEKRMSRQAGRSSRSASEAEGRQDSKVGQGSSLSEPDLKSRLLDSEEHRQIYGHSAGNRDTSV</sequence>
<dbReference type="EMBL" id="BRYB01000733">
    <property type="protein sequence ID" value="GMI36485.1"/>
    <property type="molecule type" value="Genomic_DNA"/>
</dbReference>
<reference evidence="12 13" key="1">
    <citation type="journal article" date="2023" name="Commun. Biol.">
        <title>Genome analysis of Parmales, the sister group of diatoms, reveals the evolutionary specialization of diatoms from phago-mixotrophs to photoautotrophs.</title>
        <authorList>
            <person name="Ban H."/>
            <person name="Sato S."/>
            <person name="Yoshikawa S."/>
            <person name="Yamada K."/>
            <person name="Nakamura Y."/>
            <person name="Ichinomiya M."/>
            <person name="Sato N."/>
            <person name="Blanc-Mathieu R."/>
            <person name="Endo H."/>
            <person name="Kuwata A."/>
            <person name="Ogata H."/>
        </authorList>
    </citation>
    <scope>NUCLEOTIDE SEQUENCE [LARGE SCALE GENOMIC DNA]</scope>
</reference>
<keyword evidence="8" id="KW-1071">Ligand-gated ion channel</keyword>
<organism evidence="12 13">
    <name type="scientific">Tetraparma gracilis</name>
    <dbReference type="NCBI Taxonomy" id="2962635"/>
    <lineage>
        <taxon>Eukaryota</taxon>
        <taxon>Sar</taxon>
        <taxon>Stramenopiles</taxon>
        <taxon>Ochrophyta</taxon>
        <taxon>Bolidophyceae</taxon>
        <taxon>Parmales</taxon>
        <taxon>Triparmaceae</taxon>
        <taxon>Tetraparma</taxon>
    </lineage>
</organism>
<evidence type="ECO:0000256" key="5">
    <source>
        <dbReference type="ARBA" id="ARBA00022989"/>
    </source>
</evidence>
<comment type="subcellular location">
    <subcellularLocation>
        <location evidence="1">Endomembrane system</location>
    </subcellularLocation>
</comment>
<evidence type="ECO:0000256" key="8">
    <source>
        <dbReference type="ARBA" id="ARBA00023286"/>
    </source>
</evidence>
<dbReference type="Pfam" id="PF00864">
    <property type="entry name" value="P2X_receptor"/>
    <property type="match status" value="1"/>
</dbReference>
<gene>
    <name evidence="12" type="ORF">TeGR_g6397</name>
</gene>
<evidence type="ECO:0000256" key="9">
    <source>
        <dbReference type="ARBA" id="ARBA00023303"/>
    </source>
</evidence>
<dbReference type="PANTHER" id="PTHR10125">
    <property type="entry name" value="P2X PURINOCEPTOR"/>
    <property type="match status" value="1"/>
</dbReference>
<keyword evidence="6" id="KW-0406">Ion transport</keyword>
<name>A0ABQ6MYT3_9STRA</name>
<keyword evidence="5 11" id="KW-1133">Transmembrane helix</keyword>
<feature type="transmembrane region" description="Helical" evidence="11">
    <location>
        <begin position="33"/>
        <end position="53"/>
    </location>
</feature>
<evidence type="ECO:0000256" key="11">
    <source>
        <dbReference type="SAM" id="Phobius"/>
    </source>
</evidence>
<accession>A0ABQ6MYT3</accession>
<dbReference type="InterPro" id="IPR059116">
    <property type="entry name" value="P2X_receptor"/>
</dbReference>
<evidence type="ECO:0000256" key="1">
    <source>
        <dbReference type="ARBA" id="ARBA00004308"/>
    </source>
</evidence>
<evidence type="ECO:0000313" key="13">
    <source>
        <dbReference type="Proteomes" id="UP001165060"/>
    </source>
</evidence>
<dbReference type="Proteomes" id="UP001165060">
    <property type="component" value="Unassembled WGS sequence"/>
</dbReference>
<dbReference type="PANTHER" id="PTHR10125:SF31">
    <property type="entry name" value="P2X RECEPTOR E"/>
    <property type="match status" value="1"/>
</dbReference>
<evidence type="ECO:0000256" key="4">
    <source>
        <dbReference type="ARBA" id="ARBA00022692"/>
    </source>
</evidence>
<evidence type="ECO:0000256" key="10">
    <source>
        <dbReference type="SAM" id="MobiDB-lite"/>
    </source>
</evidence>
<feature type="compositionally biased region" description="Low complexity" evidence="10">
    <location>
        <begin position="420"/>
        <end position="429"/>
    </location>
</feature>
<evidence type="ECO:0000256" key="3">
    <source>
        <dbReference type="ARBA" id="ARBA00022448"/>
    </source>
</evidence>
<comment type="similarity">
    <text evidence="2">Belongs to the P2X receptor family.</text>
</comment>
<keyword evidence="13" id="KW-1185">Reference proteome</keyword>
<feature type="region of interest" description="Disordered" evidence="10">
    <location>
        <begin position="410"/>
        <end position="476"/>
    </location>
</feature>
<feature type="compositionally biased region" description="Basic and acidic residues" evidence="10">
    <location>
        <begin position="449"/>
        <end position="463"/>
    </location>
</feature>
<keyword evidence="7 11" id="KW-0472">Membrane</keyword>
<evidence type="ECO:0000256" key="2">
    <source>
        <dbReference type="ARBA" id="ARBA00009848"/>
    </source>
</evidence>
<proteinExistence type="inferred from homology"/>
<keyword evidence="9" id="KW-0407">Ion channel</keyword>
<comment type="caution">
    <text evidence="12">The sequence shown here is derived from an EMBL/GenBank/DDBJ whole genome shotgun (WGS) entry which is preliminary data.</text>
</comment>
<evidence type="ECO:0000313" key="12">
    <source>
        <dbReference type="EMBL" id="GMI36485.1"/>
    </source>
</evidence>